<feature type="active site" description="Tele-AMP-histidine intermediate" evidence="1">
    <location>
        <position position="102"/>
    </location>
</feature>
<dbReference type="InterPro" id="IPR036265">
    <property type="entry name" value="HIT-like_sf"/>
</dbReference>
<dbReference type="PROSITE" id="PS00892">
    <property type="entry name" value="HIT_1"/>
    <property type="match status" value="1"/>
</dbReference>
<dbReference type="EMBL" id="CP016268">
    <property type="protein sequence ID" value="ANO51561.1"/>
    <property type="molecule type" value="Genomic_DNA"/>
</dbReference>
<dbReference type="Pfam" id="PF01230">
    <property type="entry name" value="HIT"/>
    <property type="match status" value="1"/>
</dbReference>
<evidence type="ECO:0000259" key="4">
    <source>
        <dbReference type="PROSITE" id="PS51084"/>
    </source>
</evidence>
<organism evidence="5 6">
    <name type="scientific">Woeseia oceani</name>
    <dbReference type="NCBI Taxonomy" id="1548547"/>
    <lineage>
        <taxon>Bacteria</taxon>
        <taxon>Pseudomonadati</taxon>
        <taxon>Pseudomonadota</taxon>
        <taxon>Gammaproteobacteria</taxon>
        <taxon>Woeseiales</taxon>
        <taxon>Woeseiaceae</taxon>
        <taxon>Woeseia</taxon>
    </lineage>
</organism>
<evidence type="ECO:0000256" key="3">
    <source>
        <dbReference type="PROSITE-ProRule" id="PRU00464"/>
    </source>
</evidence>
<dbReference type="PRINTS" id="PR00332">
    <property type="entry name" value="HISTRIAD"/>
</dbReference>
<dbReference type="InterPro" id="IPR001310">
    <property type="entry name" value="Histidine_triad_HIT"/>
</dbReference>
<dbReference type="PANTHER" id="PTHR23089">
    <property type="entry name" value="HISTIDINE TRIAD HIT PROTEIN"/>
    <property type="match status" value="1"/>
</dbReference>
<dbReference type="GO" id="GO:0003824">
    <property type="term" value="F:catalytic activity"/>
    <property type="evidence" value="ECO:0007669"/>
    <property type="project" value="InterPro"/>
</dbReference>
<dbReference type="SUPFAM" id="SSF54197">
    <property type="entry name" value="HIT-like"/>
    <property type="match status" value="1"/>
</dbReference>
<sequence length="116" mass="12741">MSDSECLFCRIERGEIDAEIVYQNDLLIAFRDIHPQAPTHILIIPRKHISTINDLQDEDAAIVGALFLAAKELAVSEGLLESGYRVAMNCGEGAGQSVFHIHLHMLGGRAFSWPPG</sequence>
<dbReference type="CDD" id="cd01276">
    <property type="entry name" value="PKCI_related"/>
    <property type="match status" value="1"/>
</dbReference>
<name>A0A193LGH1_9GAMM</name>
<keyword evidence="6" id="KW-1185">Reference proteome</keyword>
<evidence type="ECO:0000256" key="2">
    <source>
        <dbReference type="PIRSR" id="PIRSR601310-3"/>
    </source>
</evidence>
<feature type="short sequence motif" description="Histidine triad motif" evidence="2 3">
    <location>
        <begin position="100"/>
        <end position="104"/>
    </location>
</feature>
<protein>
    <submittedName>
        <fullName evidence="5">Histidine triad nucleotide-binding protein</fullName>
    </submittedName>
</protein>
<dbReference type="KEGG" id="woc:BA177_10410"/>
<evidence type="ECO:0000313" key="5">
    <source>
        <dbReference type="EMBL" id="ANO51561.1"/>
    </source>
</evidence>
<evidence type="ECO:0000313" key="6">
    <source>
        <dbReference type="Proteomes" id="UP000092695"/>
    </source>
</evidence>
<dbReference type="PROSITE" id="PS51084">
    <property type="entry name" value="HIT_2"/>
    <property type="match status" value="1"/>
</dbReference>
<dbReference type="AlphaFoldDB" id="A0A193LGH1"/>
<reference evidence="5 6" key="1">
    <citation type="submission" date="2016-06" db="EMBL/GenBank/DDBJ databases">
        <title>Complete genome sequence of a deep-branching marine Gamma Proteobacterium Woeseia oceani type strain XK5.</title>
        <authorList>
            <person name="Mu D."/>
            <person name="Du Z."/>
        </authorList>
    </citation>
    <scope>NUCLEOTIDE SEQUENCE [LARGE SCALE GENOMIC DNA]</scope>
    <source>
        <strain evidence="5 6">XK5</strain>
    </source>
</reference>
<proteinExistence type="predicted"/>
<accession>A0A193LGH1</accession>
<feature type="domain" description="HIT" evidence="4">
    <location>
        <begin position="7"/>
        <end position="116"/>
    </location>
</feature>
<gene>
    <name evidence="5" type="ORF">BA177_10410</name>
</gene>
<dbReference type="InterPro" id="IPR019808">
    <property type="entry name" value="Histidine_triad_CS"/>
</dbReference>
<dbReference type="Gene3D" id="3.30.428.10">
    <property type="entry name" value="HIT-like"/>
    <property type="match status" value="1"/>
</dbReference>
<dbReference type="Proteomes" id="UP000092695">
    <property type="component" value="Chromosome"/>
</dbReference>
<dbReference type="RefSeq" id="WP_068616017.1">
    <property type="nucleotide sequence ID" value="NZ_CP016268.1"/>
</dbReference>
<dbReference type="OrthoDB" id="9784774at2"/>
<dbReference type="STRING" id="1548547.BA177_10410"/>
<dbReference type="InterPro" id="IPR011146">
    <property type="entry name" value="HIT-like"/>
</dbReference>
<evidence type="ECO:0000256" key="1">
    <source>
        <dbReference type="PIRSR" id="PIRSR601310-1"/>
    </source>
</evidence>